<keyword evidence="2" id="KW-1185">Reference proteome</keyword>
<gene>
    <name evidence="1" type="ORF">Pint_16937</name>
</gene>
<dbReference type="EMBL" id="CM047737">
    <property type="protein sequence ID" value="KAJ0049659.1"/>
    <property type="molecule type" value="Genomic_DNA"/>
</dbReference>
<evidence type="ECO:0000313" key="1">
    <source>
        <dbReference type="EMBL" id="KAJ0049659.1"/>
    </source>
</evidence>
<reference evidence="2" key="1">
    <citation type="journal article" date="2023" name="G3 (Bethesda)">
        <title>Genome assembly and association tests identify interacting loci associated with vigor, precocity, and sex in interspecific pistachio rootstocks.</title>
        <authorList>
            <person name="Palmer W."/>
            <person name="Jacygrad E."/>
            <person name="Sagayaradj S."/>
            <person name="Cavanaugh K."/>
            <person name="Han R."/>
            <person name="Bertier L."/>
            <person name="Beede B."/>
            <person name="Kafkas S."/>
            <person name="Golino D."/>
            <person name="Preece J."/>
            <person name="Michelmore R."/>
        </authorList>
    </citation>
    <scope>NUCLEOTIDE SEQUENCE [LARGE SCALE GENOMIC DNA]</scope>
</reference>
<protein>
    <submittedName>
        <fullName evidence="1">Uncharacterized protein</fullName>
    </submittedName>
</protein>
<dbReference type="Proteomes" id="UP001163603">
    <property type="component" value="Chromosome 2"/>
</dbReference>
<sequence length="80" mass="9311">MKIVPVLFAEQFCFAGFHIVTRVALSIGVSKVVYPVYRNIIALLLLAPFGYFLEMKESHLLPFVCLFRSSFKHYWDKKLI</sequence>
<comment type="caution">
    <text evidence="1">The sequence shown here is derived from an EMBL/GenBank/DDBJ whole genome shotgun (WGS) entry which is preliminary data.</text>
</comment>
<name>A0ACC0ZHE1_9ROSI</name>
<accession>A0ACC0ZHE1</accession>
<proteinExistence type="predicted"/>
<evidence type="ECO:0000313" key="2">
    <source>
        <dbReference type="Proteomes" id="UP001163603"/>
    </source>
</evidence>
<organism evidence="1 2">
    <name type="scientific">Pistacia integerrima</name>
    <dbReference type="NCBI Taxonomy" id="434235"/>
    <lineage>
        <taxon>Eukaryota</taxon>
        <taxon>Viridiplantae</taxon>
        <taxon>Streptophyta</taxon>
        <taxon>Embryophyta</taxon>
        <taxon>Tracheophyta</taxon>
        <taxon>Spermatophyta</taxon>
        <taxon>Magnoliopsida</taxon>
        <taxon>eudicotyledons</taxon>
        <taxon>Gunneridae</taxon>
        <taxon>Pentapetalae</taxon>
        <taxon>rosids</taxon>
        <taxon>malvids</taxon>
        <taxon>Sapindales</taxon>
        <taxon>Anacardiaceae</taxon>
        <taxon>Pistacia</taxon>
    </lineage>
</organism>